<feature type="compositionally biased region" description="Low complexity" evidence="1">
    <location>
        <begin position="61"/>
        <end position="72"/>
    </location>
</feature>
<accession>A0A1G6A5N9</accession>
<dbReference type="EMBL" id="FMXQ01000001">
    <property type="protein sequence ID" value="SDB03761.1"/>
    <property type="molecule type" value="Genomic_DNA"/>
</dbReference>
<reference evidence="2 3" key="1">
    <citation type="submission" date="2016-10" db="EMBL/GenBank/DDBJ databases">
        <authorList>
            <person name="de Groot N.N."/>
        </authorList>
    </citation>
    <scope>NUCLEOTIDE SEQUENCE [LARGE SCALE GENOMIC DNA]</scope>
    <source>
        <strain evidence="2 3">ATCC 35022</strain>
    </source>
</reference>
<protein>
    <submittedName>
        <fullName evidence="2">Uncharacterized protein</fullName>
    </submittedName>
</protein>
<feature type="region of interest" description="Disordered" evidence="1">
    <location>
        <begin position="24"/>
        <end position="124"/>
    </location>
</feature>
<evidence type="ECO:0000313" key="2">
    <source>
        <dbReference type="EMBL" id="SDB03761.1"/>
    </source>
</evidence>
<dbReference type="AlphaFoldDB" id="A0A1G6A5N9"/>
<name>A0A1G6A5N9_9HYPH</name>
<evidence type="ECO:0000256" key="1">
    <source>
        <dbReference type="SAM" id="MobiDB-lite"/>
    </source>
</evidence>
<keyword evidence="3" id="KW-1185">Reference proteome</keyword>
<gene>
    <name evidence="2" type="ORF">SAMN02982931_00206</name>
</gene>
<proteinExistence type="predicted"/>
<evidence type="ECO:0000313" key="3">
    <source>
        <dbReference type="Proteomes" id="UP000199071"/>
    </source>
</evidence>
<feature type="compositionally biased region" description="Basic residues" evidence="1">
    <location>
        <begin position="95"/>
        <end position="113"/>
    </location>
</feature>
<sequence>MEVAAGPARWTARRRMANVLVLRSAEAGGQGRRAACGHRQPPTADDAGPACREGPRTVQQAPPSFSDAASESDANEAGRERRDGRRHGVGTFSQVRRRTARAPRHVRRTKGRAGRADGISRAHAGSRVRGRVAVLARRPTDLVRQVAGADPACFLSFAATERHRQRPFSCRRCFRCYDAGWSGEPTSRRRLGPGPLISQSGPCPT</sequence>
<organism evidence="2 3">
    <name type="scientific">Bauldia litoralis</name>
    <dbReference type="NCBI Taxonomy" id="665467"/>
    <lineage>
        <taxon>Bacteria</taxon>
        <taxon>Pseudomonadati</taxon>
        <taxon>Pseudomonadota</taxon>
        <taxon>Alphaproteobacteria</taxon>
        <taxon>Hyphomicrobiales</taxon>
        <taxon>Kaistiaceae</taxon>
        <taxon>Bauldia</taxon>
    </lineage>
</organism>
<dbReference type="Proteomes" id="UP000199071">
    <property type="component" value="Unassembled WGS sequence"/>
</dbReference>